<dbReference type="AlphaFoldDB" id="A0A0G4IHI3"/>
<sequence>LATVPVGRALSSRPCACGLRRPAPSRHGLIAATLASSVANRLLLIHMTRSDDALVQRLSACGPGSLYLQRAAADEGAHNRVFEEDEELVSRSVENIIDHATDVQGCRHVHCQRLKYHSPTVAASVLVLFAFMLTCPSGAMFEGVPPDRIKVTSANRETMMDLRALALHKMNPFFQATRCTVGEIRTMMSGVYPTSDDNNIVYKSTLAFRFRDSPRTRIDAIVVSILEGSDEYVAPEGEWASLTTECAEDARLIRTVIDVVDQRFRSLVAGLAMGSQEFALAGGMLKHPAMKSRFTLTRPGQALLMQKYVFPHVCGPGTPYKGVYAEIWSDAILGRIKMLESWFGRSVIGQVKAGDLARDFETGKLAVPGVSLERVRSYFDGVKGHGGNAITLFLLPEACAKWRERERGQRPKARL</sequence>
<gene>
    <name evidence="1" type="ORF">PBRA_000424</name>
</gene>
<reference evidence="1 2" key="1">
    <citation type="submission" date="2015-02" db="EMBL/GenBank/DDBJ databases">
        <authorList>
            <person name="Chooi Y.-H."/>
        </authorList>
    </citation>
    <scope>NUCLEOTIDE SEQUENCE [LARGE SCALE GENOMIC DNA]</scope>
    <source>
        <strain evidence="1">E3</strain>
    </source>
</reference>
<feature type="non-terminal residue" evidence="1">
    <location>
        <position position="1"/>
    </location>
</feature>
<proteinExistence type="predicted"/>
<protein>
    <submittedName>
        <fullName evidence="1">Uncharacterized protein</fullName>
    </submittedName>
</protein>
<organism evidence="1 2">
    <name type="scientific">Plasmodiophora brassicae</name>
    <name type="common">Clubroot disease agent</name>
    <dbReference type="NCBI Taxonomy" id="37360"/>
    <lineage>
        <taxon>Eukaryota</taxon>
        <taxon>Sar</taxon>
        <taxon>Rhizaria</taxon>
        <taxon>Endomyxa</taxon>
        <taxon>Phytomyxea</taxon>
        <taxon>Plasmodiophorida</taxon>
        <taxon>Plasmodiophoridae</taxon>
        <taxon>Plasmodiophora</taxon>
    </lineage>
</organism>
<name>A0A0G4IHI3_PLABS</name>
<dbReference type="Proteomes" id="UP000039324">
    <property type="component" value="Unassembled WGS sequence"/>
</dbReference>
<keyword evidence="2" id="KW-1185">Reference proteome</keyword>
<evidence type="ECO:0000313" key="2">
    <source>
        <dbReference type="Proteomes" id="UP000039324"/>
    </source>
</evidence>
<dbReference type="EMBL" id="CDSF01000001">
    <property type="protein sequence ID" value="CEO94639.1"/>
    <property type="molecule type" value="Genomic_DNA"/>
</dbReference>
<evidence type="ECO:0000313" key="1">
    <source>
        <dbReference type="EMBL" id="CEO94639.1"/>
    </source>
</evidence>
<accession>A0A0G4IHI3</accession>